<dbReference type="AlphaFoldDB" id="A0A816KJ07"/>
<sequence length="96" mass="10814">MAGSTCIVEGVLQKIRRQIEELERISGVESTTLTVDGVPDEAKYPTISPLKEVVDNIQSQVAKQNQCDRSHRRYIPILSCISLKNVYASFVFILIY</sequence>
<organism evidence="2">
    <name type="scientific">Brassica napus</name>
    <name type="common">Rape</name>
    <dbReference type="NCBI Taxonomy" id="3708"/>
    <lineage>
        <taxon>Eukaryota</taxon>
        <taxon>Viridiplantae</taxon>
        <taxon>Streptophyta</taxon>
        <taxon>Embryophyta</taxon>
        <taxon>Tracheophyta</taxon>
        <taxon>Spermatophyta</taxon>
        <taxon>Magnoliopsida</taxon>
        <taxon>eudicotyledons</taxon>
        <taxon>Gunneridae</taxon>
        <taxon>Pentapetalae</taxon>
        <taxon>rosids</taxon>
        <taxon>malvids</taxon>
        <taxon>Brassicales</taxon>
        <taxon>Brassicaceae</taxon>
        <taxon>Brassiceae</taxon>
        <taxon>Brassica</taxon>
    </lineage>
</organism>
<dbReference type="GO" id="GO:0033180">
    <property type="term" value="C:proton-transporting V-type ATPase, V1 domain"/>
    <property type="evidence" value="ECO:0007669"/>
    <property type="project" value="InterPro"/>
</dbReference>
<reference evidence="2" key="1">
    <citation type="submission" date="2021-01" db="EMBL/GenBank/DDBJ databases">
        <authorList>
            <consortium name="Genoscope - CEA"/>
            <person name="William W."/>
        </authorList>
    </citation>
    <scope>NUCLEOTIDE SEQUENCE</scope>
</reference>
<dbReference type="GO" id="GO:0015078">
    <property type="term" value="F:proton transmembrane transporter activity"/>
    <property type="evidence" value="ECO:0007669"/>
    <property type="project" value="InterPro"/>
</dbReference>
<keyword evidence="1" id="KW-0472">Membrane</keyword>
<gene>
    <name evidence="2" type="ORF">DARMORV10_C02P56920.1</name>
</gene>
<dbReference type="EMBL" id="HG994366">
    <property type="protein sequence ID" value="CAF1920689.1"/>
    <property type="molecule type" value="Genomic_DNA"/>
</dbReference>
<protein>
    <submittedName>
        <fullName evidence="2">(rape) hypothetical protein</fullName>
    </submittedName>
</protein>
<evidence type="ECO:0000313" key="2">
    <source>
        <dbReference type="EMBL" id="CAF1920689.1"/>
    </source>
</evidence>
<keyword evidence="1" id="KW-1133">Transmembrane helix</keyword>
<name>A0A816KJ07_BRANA</name>
<proteinExistence type="predicted"/>
<dbReference type="Proteomes" id="UP001295469">
    <property type="component" value="Chromosome C02"/>
</dbReference>
<feature type="transmembrane region" description="Helical" evidence="1">
    <location>
        <begin position="74"/>
        <end position="95"/>
    </location>
</feature>
<dbReference type="InterPro" id="IPR036132">
    <property type="entry name" value="Vac_ATP_synth_c_sf"/>
</dbReference>
<keyword evidence="1" id="KW-0812">Transmembrane</keyword>
<evidence type="ECO:0000256" key="1">
    <source>
        <dbReference type="SAM" id="Phobius"/>
    </source>
</evidence>
<accession>A0A816KJ07</accession>
<dbReference type="SUPFAM" id="SSF118203">
    <property type="entry name" value="Vacuolar ATP synthase subunit C"/>
    <property type="match status" value="1"/>
</dbReference>